<dbReference type="GO" id="GO:0015031">
    <property type="term" value="P:protein transport"/>
    <property type="evidence" value="ECO:0007669"/>
    <property type="project" value="UniProtKB-KW"/>
</dbReference>
<dbReference type="InterPro" id="IPR036412">
    <property type="entry name" value="HAD-like_sf"/>
</dbReference>
<evidence type="ECO:0000313" key="5">
    <source>
        <dbReference type="Proteomes" id="UP000663852"/>
    </source>
</evidence>
<reference evidence="4" key="1">
    <citation type="submission" date="2021-02" db="EMBL/GenBank/DDBJ databases">
        <authorList>
            <person name="Nowell W R."/>
        </authorList>
    </citation>
    <scope>NUCLEOTIDE SEQUENCE</scope>
</reference>
<feature type="domain" description="FCP1 homology" evidence="3">
    <location>
        <begin position="5"/>
        <end position="217"/>
    </location>
</feature>
<dbReference type="Gene3D" id="3.40.50.1000">
    <property type="entry name" value="HAD superfamily/HAD-like"/>
    <property type="match status" value="1"/>
</dbReference>
<keyword evidence="1" id="KW-0813">Transport</keyword>
<organism evidence="4 5">
    <name type="scientific">Adineta ricciae</name>
    <name type="common">Rotifer</name>
    <dbReference type="NCBI Taxonomy" id="249248"/>
    <lineage>
        <taxon>Eukaryota</taxon>
        <taxon>Metazoa</taxon>
        <taxon>Spiralia</taxon>
        <taxon>Gnathifera</taxon>
        <taxon>Rotifera</taxon>
        <taxon>Eurotatoria</taxon>
        <taxon>Bdelloidea</taxon>
        <taxon>Adinetida</taxon>
        <taxon>Adinetidae</taxon>
        <taxon>Adineta</taxon>
    </lineage>
</organism>
<comment type="subcellular location">
    <subcellularLocation>
        <location evidence="1">Mitochondrion inner membrane</location>
        <topology evidence="1">Single-pass membrane protein</topology>
    </subcellularLocation>
</comment>
<dbReference type="OrthoDB" id="1711508at2759"/>
<evidence type="ECO:0000313" key="4">
    <source>
        <dbReference type="EMBL" id="CAF0854998.1"/>
    </source>
</evidence>
<dbReference type="GO" id="GO:0005744">
    <property type="term" value="C:TIM23 mitochondrial import inner membrane translocase complex"/>
    <property type="evidence" value="ECO:0007669"/>
    <property type="project" value="UniProtKB-UniRule"/>
</dbReference>
<comment type="similarity">
    <text evidence="1">Belongs to the TIM50 family.</text>
</comment>
<keyword evidence="1" id="KW-0496">Mitochondrion</keyword>
<comment type="caution">
    <text evidence="4">The sequence shown here is derived from an EMBL/GenBank/DDBJ whole genome shotgun (WGS) entry which is preliminary data.</text>
</comment>
<evidence type="ECO:0000256" key="2">
    <source>
        <dbReference type="SAM" id="MobiDB-lite"/>
    </source>
</evidence>
<dbReference type="Proteomes" id="UP000663852">
    <property type="component" value="Unassembled WGS sequence"/>
</dbReference>
<comment type="subunit">
    <text evidence="1">Component of the TIM23 complex.</text>
</comment>
<keyword evidence="1" id="KW-0811">Translocation</keyword>
<dbReference type="InterPro" id="IPR050365">
    <property type="entry name" value="TIM50"/>
</dbReference>
<sequence>MIHKMSKVKRLIILDLNGLLIHRLYKSDYVKNKRLFEDEYRLGHLARPEPKGNFAVWFRPHVKSFLDWLLEHFHVAIWSSVLQHNIAPIVESLFPDEHERDRLLFWWNQDNCFVEEDPTATDPKKMKSFYKRLTSVWDTVDINERWLINQPSDVQLTDHTLLIDDNKLKVRDNPIHTAIHPRTWKLFELYDDNHNIRIYEDDTLDVNGHLRKWLRGLLEWNGTVVEYVERNPYDDPPLKEIENKSENSWDSDGQFK</sequence>
<name>A0A813W3E0_ADIRI</name>
<dbReference type="Pfam" id="PF03031">
    <property type="entry name" value="NIF"/>
    <property type="match status" value="1"/>
</dbReference>
<proteinExistence type="inferred from homology"/>
<dbReference type="EMBL" id="CAJNOJ010000023">
    <property type="protein sequence ID" value="CAF0854998.1"/>
    <property type="molecule type" value="Genomic_DNA"/>
</dbReference>
<dbReference type="AlphaFoldDB" id="A0A813W3E0"/>
<evidence type="ECO:0000259" key="3">
    <source>
        <dbReference type="PROSITE" id="PS50969"/>
    </source>
</evidence>
<feature type="region of interest" description="Disordered" evidence="2">
    <location>
        <begin position="234"/>
        <end position="256"/>
    </location>
</feature>
<dbReference type="SMART" id="SM00577">
    <property type="entry name" value="CPDc"/>
    <property type="match status" value="1"/>
</dbReference>
<dbReference type="InterPro" id="IPR004274">
    <property type="entry name" value="FCP1_dom"/>
</dbReference>
<dbReference type="SUPFAM" id="SSF56784">
    <property type="entry name" value="HAD-like"/>
    <property type="match status" value="1"/>
</dbReference>
<accession>A0A813W3E0</accession>
<dbReference type="PROSITE" id="PS50969">
    <property type="entry name" value="FCP1"/>
    <property type="match status" value="1"/>
</dbReference>
<keyword evidence="1" id="KW-0809">Transit peptide</keyword>
<evidence type="ECO:0000256" key="1">
    <source>
        <dbReference type="RuleBase" id="RU365079"/>
    </source>
</evidence>
<protein>
    <recommendedName>
        <fullName evidence="1">Mitochondrial import inner membrane translocase subunit TIM50</fullName>
    </recommendedName>
</protein>
<dbReference type="PANTHER" id="PTHR12210">
    <property type="entry name" value="DULLARD PROTEIN PHOSPHATASE"/>
    <property type="match status" value="1"/>
</dbReference>
<keyword evidence="1" id="KW-0653">Protein transport</keyword>
<dbReference type="InterPro" id="IPR023214">
    <property type="entry name" value="HAD_sf"/>
</dbReference>
<comment type="function">
    <text evidence="1">Essential component of the TIM23 complex, a complex that mediates the translocation of transit peptide-containing proteins across the mitochondrial inner membrane.</text>
</comment>
<gene>
    <name evidence="4" type="ORF">EDS130_LOCUS7506</name>
</gene>